<gene>
    <name evidence="3" type="ORF">LAMI_0D04258G</name>
</gene>
<accession>A0A1G4JAA9</accession>
<keyword evidence="4" id="KW-1185">Reference proteome</keyword>
<dbReference type="AlphaFoldDB" id="A0A1G4JAA9"/>
<dbReference type="OrthoDB" id="4034449at2759"/>
<proteinExistence type="predicted"/>
<reference evidence="3 4" key="1">
    <citation type="submission" date="2016-03" db="EMBL/GenBank/DDBJ databases">
        <authorList>
            <person name="Devillers H."/>
        </authorList>
    </citation>
    <scope>NUCLEOTIDE SEQUENCE [LARGE SCALE GENOMIC DNA]</scope>
    <source>
        <strain evidence="3">CBS 11717</strain>
    </source>
</reference>
<feature type="coiled-coil region" evidence="1">
    <location>
        <begin position="438"/>
        <end position="495"/>
    </location>
</feature>
<evidence type="ECO:0000313" key="3">
    <source>
        <dbReference type="EMBL" id="SCU86972.1"/>
    </source>
</evidence>
<feature type="region of interest" description="Disordered" evidence="2">
    <location>
        <begin position="582"/>
        <end position="610"/>
    </location>
</feature>
<dbReference type="Proteomes" id="UP000191024">
    <property type="component" value="Chromosome D"/>
</dbReference>
<evidence type="ECO:0000313" key="4">
    <source>
        <dbReference type="Proteomes" id="UP000191024"/>
    </source>
</evidence>
<evidence type="ECO:0000256" key="1">
    <source>
        <dbReference type="SAM" id="Coils"/>
    </source>
</evidence>
<organism evidence="3 4">
    <name type="scientific">Lachancea mirantina</name>
    <dbReference type="NCBI Taxonomy" id="1230905"/>
    <lineage>
        <taxon>Eukaryota</taxon>
        <taxon>Fungi</taxon>
        <taxon>Dikarya</taxon>
        <taxon>Ascomycota</taxon>
        <taxon>Saccharomycotina</taxon>
        <taxon>Saccharomycetes</taxon>
        <taxon>Saccharomycetales</taxon>
        <taxon>Saccharomycetaceae</taxon>
        <taxon>Lachancea</taxon>
    </lineage>
</organism>
<dbReference type="InterPro" id="IPR021006">
    <property type="entry name" value="Hda2/3"/>
</dbReference>
<dbReference type="InterPro" id="IPR038609">
    <property type="entry name" value="HDA1_su2/3_sf"/>
</dbReference>
<dbReference type="GO" id="GO:0070823">
    <property type="term" value="C:HDA1 complex"/>
    <property type="evidence" value="ECO:0007669"/>
    <property type="project" value="InterPro"/>
</dbReference>
<name>A0A1G4JAA9_9SACH</name>
<evidence type="ECO:0000256" key="2">
    <source>
        <dbReference type="SAM" id="MobiDB-lite"/>
    </source>
</evidence>
<dbReference type="STRING" id="1230905.A0A1G4JAA9"/>
<dbReference type="Pfam" id="PF11496">
    <property type="entry name" value="HDA2-3"/>
    <property type="match status" value="1"/>
</dbReference>
<sequence>MSTSVIYVPVGLTSLQRDLIEILVSIHAFSLLRLMKPDDPALNEISKKQEERQVLRLPQLSDVQMMYLLAANIRAVANHPSLLVSHYMPRQLLLMEPGERLIAASHKFQVLASIVDKFSGRDRNRFTGSMKLALIAHNVKELDLIEGFLLGKLVRIKRLSGTSLFDEKHVYDSSVSSDAPSVMSSREPSEENNGYVKYVSQESQSDFNDWVFLATSTHVAHDPDLFEPYDIDMVISFDALLDSQLPVFARTRRSGGPIPIVKLLVEGSPDHCILASGKEDDENVSTEKALNYFVKNRAYSTSGGGVADLSLLVNSFLEDTLEKSPLPVLPELPDTADLYRALTTHSSLKKLEKTQFSLPPRPDQFDIKSYQAAITDLVLQRLNACESEFDAREEDVLQKRLRETERQNGFDEMRMESAKIYKSLKEGEGRQNDVSKKAEKAKSDFERHDARYKTLLERAKHLENLVNLLDCSNELETARGSLQTLKTQLNTLLDENDKLSTCNDNLRLKYQSTSTEAANESLGLTTLEETKKALEKKKSGPLTTMRVSEAHFHEKQAQKELNRCQEQSFFYQSLTKRLQTHYAITKRDSPSKSSTNSRTRRGRSTAPVYT</sequence>
<dbReference type="Gene3D" id="3.40.50.12360">
    <property type="match status" value="1"/>
</dbReference>
<protein>
    <submittedName>
        <fullName evidence="3">LAMI_0D04258g1_1</fullName>
    </submittedName>
</protein>
<keyword evidence="1" id="KW-0175">Coiled coil</keyword>
<dbReference type="EMBL" id="LT598463">
    <property type="protein sequence ID" value="SCU86972.1"/>
    <property type="molecule type" value="Genomic_DNA"/>
</dbReference>